<keyword evidence="2" id="KW-0812">Transmembrane</keyword>
<organism evidence="5">
    <name type="scientific">Tanacetum cinerariifolium</name>
    <name type="common">Dalmatian daisy</name>
    <name type="synonym">Chrysanthemum cinerariifolium</name>
    <dbReference type="NCBI Taxonomy" id="118510"/>
    <lineage>
        <taxon>Eukaryota</taxon>
        <taxon>Viridiplantae</taxon>
        <taxon>Streptophyta</taxon>
        <taxon>Embryophyta</taxon>
        <taxon>Tracheophyta</taxon>
        <taxon>Spermatophyta</taxon>
        <taxon>Magnoliopsida</taxon>
        <taxon>eudicotyledons</taxon>
        <taxon>Gunneridae</taxon>
        <taxon>Pentapetalae</taxon>
        <taxon>asterids</taxon>
        <taxon>campanulids</taxon>
        <taxon>Asterales</taxon>
        <taxon>Asteraceae</taxon>
        <taxon>Asteroideae</taxon>
        <taxon>Anthemideae</taxon>
        <taxon>Anthemidinae</taxon>
        <taxon>Tanacetum</taxon>
    </lineage>
</organism>
<dbReference type="SUPFAM" id="SSF56219">
    <property type="entry name" value="DNase I-like"/>
    <property type="match status" value="1"/>
</dbReference>
<feature type="transmembrane region" description="Helical" evidence="2">
    <location>
        <begin position="372"/>
        <end position="394"/>
    </location>
</feature>
<dbReference type="Pfam" id="PF13966">
    <property type="entry name" value="zf-RVT"/>
    <property type="match status" value="1"/>
</dbReference>
<feature type="domain" description="Reverse transcriptase zinc-binding" evidence="4">
    <location>
        <begin position="1583"/>
        <end position="1669"/>
    </location>
</feature>
<dbReference type="Pfam" id="PF00078">
    <property type="entry name" value="RVT_1"/>
    <property type="match status" value="1"/>
</dbReference>
<evidence type="ECO:0000256" key="1">
    <source>
        <dbReference type="SAM" id="MobiDB-lite"/>
    </source>
</evidence>
<feature type="domain" description="Reverse transcriptase" evidence="3">
    <location>
        <begin position="1107"/>
        <end position="1299"/>
    </location>
</feature>
<reference evidence="5" key="1">
    <citation type="journal article" date="2019" name="Sci. Rep.">
        <title>Draft genome of Tanacetum cinerariifolium, the natural source of mosquito coil.</title>
        <authorList>
            <person name="Yamashiro T."/>
            <person name="Shiraishi A."/>
            <person name="Satake H."/>
            <person name="Nakayama K."/>
        </authorList>
    </citation>
    <scope>NUCLEOTIDE SEQUENCE</scope>
</reference>
<dbReference type="InterPro" id="IPR000477">
    <property type="entry name" value="RT_dom"/>
</dbReference>
<dbReference type="InterPro" id="IPR036691">
    <property type="entry name" value="Endo/exonu/phosph_ase_sf"/>
</dbReference>
<gene>
    <name evidence="5" type="ORF">Tci_056725</name>
</gene>
<comment type="caution">
    <text evidence="5">The sequence shown here is derived from an EMBL/GenBank/DDBJ whole genome shotgun (WGS) entry which is preliminary data.</text>
</comment>
<name>A0A6L2NGU3_TANCI</name>
<evidence type="ECO:0000259" key="3">
    <source>
        <dbReference type="Pfam" id="PF00078"/>
    </source>
</evidence>
<sequence>MTKPITNEEIKRAMFGIGDDKSPGPDRFTSAFFKKGWDVVGQDICKAVRDFLGPPRCAFKVDIQNAYDTVDWCFLKLILTFFGFHPNMIKWITACVTSTSFSISINGDIHGFFKGERGSCQDDLFLFARGDVNSAIVIMDSLDEFKAVSSLVPSIPKSTAYFCNVLNHVKIGILNIIPFYEGRLSVMYLGVLLISSRLINKDCKILVEKARNWIGDWKNKSLSYAGRLQLCSSTISSMQVYWASIFILPKDGAWKWPLSWLVKAPILSSIAAPNLNANQDCFRWRSLKTQDKLRPWDVAPSTDLFTLTCMSCNTQMDSREHLFFECDYVAKFWTLVRGYAEMDAVQPVLNDILFGFQPLGSRRTFQVIVGKLIFAASSYHLVILVLIVFPLCFVDIFTDSMMDIETEKVGDTDKPLRSCLAARIKNIDGKMMENDKKPLRSAIRNVRFVNHKEANSLHENVHVTTPLADNISKWDSSIAVVLSLATFTAAQQRYANSLVGYFVGKNVAFPLVQNYVTNTWSKFGFQKVIKDEDGFFLFKFASLSGMEQDKVTIVLVWVKMHKVPVVAYSKDGLSLIATQIGKPVMLDAFTSTMCADPWGRMRYARALIMVSAKKELKQEVIMVVLEVECTGHTHVKIQVKYEWKPPLCNECHVFRHNLEQYPKHVAKLVKARKIKGLNLNKPKATFVYQPKVSELASTIEAIGDDIDLLKFKNQFDSLRDQDDLIKENEVGETSGANANDNDTNQDEDLESDVEEAAYHSMWNLDIVNVMVVSQTSQVMYVKIIHKVSGRELFCSFVYANNLSVARRSLWADLEFHKNVIRGKPWILMRDFNVALNLEDYSSGSPGLHFTWNQKPKGGSGLLKKLDRIMGNTEFIDAFTGAYALFQPYRISNHSPVSQFKELLSNAWNVNIDGHMMYQIVSKLKALKKPCRKILHDQGNLHKRVNKLRVELDALKCIGLNPNDLFLREEAKLDEERFLKQKAKLEWLEVGDSNSAYFHKSVKSQNHRGRIDVILILRSLALTWLMYFVSHYQMFHGSDMVCDNLNIDGLFLKKVSADSSFNMIRLVTNEEIKIAMFSIRDERALVQMIVEGDQPHFYCSYLQDGTKEVVSNNQSAFVPTRRISNNILITQELMHNYHRNRSPPRFTFKIDIQKAYGIVDWQFLGCVLKYFGFHPWKRGLRQEDPLYPYLFTLVMEVLTLMIKRRVNMSGLFCYHKHCEELQLFNVFFADDLFIFARGDLDSACIIMESLDEFKTTSGLVPSIPKSTTFFCNVPNHVKIAILNIMPFAEGELSVKHLGVPLISSRRLNKDCIVLVEKAKNRIEDWKNKSLSFADRLQLCKSILFYACLLGIGSHHPYRWPHAWIAKAPILNLIPAPNLDENSVDCIRWRDFNGLFCEFSVSRAWEAFRPRGNEVWKLVRHLADMELLPLILHDIIDHLQPMASFFKEAGLPGSLAPIGWRDAHFGYKIASYMEIKDHPGGLGIRRLNLFNKALMAVHIWKLLTKKDSLWVTWIKVHKIKDRNFWDIPCRGNMSWGWRKVLQLRSCIREFVWHKIGDGACTSLWVSLGVQDKMEWRIRSGLSKPFTVSTVWNSIRPHDEKVNWVDVVWYPNCIPRHAFNLWLVIKRKLKTQDNLWSWEVSSSLASSCPLCESQPDSHEHLFFECPFSTQVWLHMRDLAGLSQIPPILEVILDFIIPMAKIRTSTSVFSKLVLAAVAYFIWQERNNRLFMCNKRSTAQVIECIISTIRLKLMSCRFKKSKAGLDLMNVGSYMRCY</sequence>
<evidence type="ECO:0000313" key="5">
    <source>
        <dbReference type="EMBL" id="GEU84747.1"/>
    </source>
</evidence>
<proteinExistence type="predicted"/>
<protein>
    <recommendedName>
        <fullName evidence="6">Reverse transcriptase domain-containing protein</fullName>
    </recommendedName>
</protein>
<feature type="region of interest" description="Disordered" evidence="1">
    <location>
        <begin position="728"/>
        <end position="750"/>
    </location>
</feature>
<keyword evidence="2" id="KW-0472">Membrane</keyword>
<accession>A0A6L2NGU3</accession>
<dbReference type="EMBL" id="BKCJ010008961">
    <property type="protein sequence ID" value="GEU84747.1"/>
    <property type="molecule type" value="Genomic_DNA"/>
</dbReference>
<evidence type="ECO:0000256" key="2">
    <source>
        <dbReference type="SAM" id="Phobius"/>
    </source>
</evidence>
<evidence type="ECO:0008006" key="6">
    <source>
        <dbReference type="Google" id="ProtNLM"/>
    </source>
</evidence>
<evidence type="ECO:0000259" key="4">
    <source>
        <dbReference type="Pfam" id="PF13966"/>
    </source>
</evidence>
<dbReference type="PANTHER" id="PTHR33116:SF76">
    <property type="entry name" value="DUF4283 DOMAIN-CONTAINING PROTEIN"/>
    <property type="match status" value="1"/>
</dbReference>
<keyword evidence="2" id="KW-1133">Transmembrane helix</keyword>
<dbReference type="Gene3D" id="3.60.10.10">
    <property type="entry name" value="Endonuclease/exonuclease/phosphatase"/>
    <property type="match status" value="1"/>
</dbReference>
<dbReference type="InterPro" id="IPR026960">
    <property type="entry name" value="RVT-Znf"/>
</dbReference>
<dbReference type="PANTHER" id="PTHR33116">
    <property type="entry name" value="REVERSE TRANSCRIPTASE ZINC-BINDING DOMAIN-CONTAINING PROTEIN-RELATED-RELATED"/>
    <property type="match status" value="1"/>
</dbReference>